<dbReference type="SUPFAM" id="SSF53474">
    <property type="entry name" value="alpha/beta-Hydrolases"/>
    <property type="match status" value="1"/>
</dbReference>
<feature type="domain" description="Serine aminopeptidase S33" evidence="1">
    <location>
        <begin position="53"/>
        <end position="170"/>
    </location>
</feature>
<keyword evidence="2" id="KW-0378">Hydrolase</keyword>
<dbReference type="AlphaFoldDB" id="A0A231H613"/>
<dbReference type="EC" id="3.4.22.-" evidence="2"/>
<dbReference type="PANTHER" id="PTHR12277">
    <property type="entry name" value="ALPHA/BETA HYDROLASE DOMAIN-CONTAINING PROTEIN"/>
    <property type="match status" value="1"/>
</dbReference>
<dbReference type="EMBL" id="NGAF01000007">
    <property type="protein sequence ID" value="OXR44278.1"/>
    <property type="molecule type" value="Genomic_DNA"/>
</dbReference>
<reference evidence="2 3" key="1">
    <citation type="submission" date="2017-07" db="EMBL/GenBank/DDBJ databases">
        <title>First draft Genome Sequence of Nocardia cerradoensis isolated from human infection.</title>
        <authorList>
            <person name="Carrasco G."/>
        </authorList>
    </citation>
    <scope>NUCLEOTIDE SEQUENCE [LARGE SCALE GENOMIC DNA]</scope>
    <source>
        <strain evidence="2 3">CNM20130759</strain>
    </source>
</reference>
<evidence type="ECO:0000259" key="1">
    <source>
        <dbReference type="Pfam" id="PF12146"/>
    </source>
</evidence>
<protein>
    <submittedName>
        <fullName evidence="2">Multifunctional-autoprocessing repeats-in-toxin</fullName>
        <ecNumber evidence="2">3.4.22.-</ecNumber>
    </submittedName>
</protein>
<dbReference type="PANTHER" id="PTHR12277:SF81">
    <property type="entry name" value="PROTEIN ABHD13"/>
    <property type="match status" value="1"/>
</dbReference>
<accession>A0A231H613</accession>
<gene>
    <name evidence="2" type="primary">rtxA</name>
    <name evidence="2" type="ORF">B7C42_03839</name>
</gene>
<sequence>MRHPAEGVLNALTFHPERRITMTPEQFGFDHDDLWLTADDGSRINAWFVRAEKPIAHVLYAHGNGGNIGDRSPILALLAAAGLNVLTFDYRGYGRSPGRPSERGLYLDARAARRALLEQSGVDPKRVVYLGKSLGGAVVTELATEYPPAAMVLMSTFTGLREAARAVYPFIPKPLVPNAFPTLQRLRDLRVPTFVMHGEADELLPVEMGRTLYAALAEPKRLLIYPNAGHNTLVSIPGWSGTVSAWVRDVLAGVESVTGE</sequence>
<proteinExistence type="predicted"/>
<dbReference type="GO" id="GO:0016787">
    <property type="term" value="F:hydrolase activity"/>
    <property type="evidence" value="ECO:0007669"/>
    <property type="project" value="UniProtKB-KW"/>
</dbReference>
<dbReference type="InterPro" id="IPR029058">
    <property type="entry name" value="AB_hydrolase_fold"/>
</dbReference>
<dbReference type="Pfam" id="PF12146">
    <property type="entry name" value="Hydrolase_4"/>
    <property type="match status" value="2"/>
</dbReference>
<evidence type="ECO:0000313" key="3">
    <source>
        <dbReference type="Proteomes" id="UP000215506"/>
    </source>
</evidence>
<evidence type="ECO:0000313" key="2">
    <source>
        <dbReference type="EMBL" id="OXR44278.1"/>
    </source>
</evidence>
<comment type="caution">
    <text evidence="2">The sequence shown here is derived from an EMBL/GenBank/DDBJ whole genome shotgun (WGS) entry which is preliminary data.</text>
</comment>
<keyword evidence="3" id="KW-1185">Reference proteome</keyword>
<dbReference type="RefSeq" id="WP_039777623.1">
    <property type="nucleotide sequence ID" value="NZ_JAAXOR010000002.1"/>
</dbReference>
<dbReference type="Gene3D" id="3.40.50.1820">
    <property type="entry name" value="alpha/beta hydrolase"/>
    <property type="match status" value="1"/>
</dbReference>
<dbReference type="Proteomes" id="UP000215506">
    <property type="component" value="Unassembled WGS sequence"/>
</dbReference>
<dbReference type="InterPro" id="IPR022742">
    <property type="entry name" value="Hydrolase_4"/>
</dbReference>
<organism evidence="2 3">
    <name type="scientific">Nocardia cerradoensis</name>
    <dbReference type="NCBI Taxonomy" id="85688"/>
    <lineage>
        <taxon>Bacteria</taxon>
        <taxon>Bacillati</taxon>
        <taxon>Actinomycetota</taxon>
        <taxon>Actinomycetes</taxon>
        <taxon>Mycobacteriales</taxon>
        <taxon>Nocardiaceae</taxon>
        <taxon>Nocardia</taxon>
    </lineage>
</organism>
<name>A0A231H613_9NOCA</name>
<feature type="domain" description="Serine aminopeptidase S33" evidence="1">
    <location>
        <begin position="183"/>
        <end position="233"/>
    </location>
</feature>